<protein>
    <submittedName>
        <fullName evidence="1">Putative secreted protein</fullName>
    </submittedName>
</protein>
<proteinExistence type="predicted"/>
<evidence type="ECO:0000313" key="1">
    <source>
        <dbReference type="EMBL" id="MBW46631.1"/>
    </source>
</evidence>
<dbReference type="EMBL" id="GGFK01013310">
    <property type="protein sequence ID" value="MBW46631.1"/>
    <property type="molecule type" value="Transcribed_RNA"/>
</dbReference>
<accession>A0A2M4B0Q5</accession>
<sequence>MRTAPPLPRFSTSASTRSLSVPSFLAYSSATSTVRSRLPSLTTITSYVKSFSALALVSKYSRHSSSMMGSLFSSSKAGTITLSWSVGSSSRDGKRRFSPVVGSR</sequence>
<name>A0A2M4B0Q5_9DIPT</name>
<organism evidence="1">
    <name type="scientific">Anopheles triannulatus</name>
    <dbReference type="NCBI Taxonomy" id="58253"/>
    <lineage>
        <taxon>Eukaryota</taxon>
        <taxon>Metazoa</taxon>
        <taxon>Ecdysozoa</taxon>
        <taxon>Arthropoda</taxon>
        <taxon>Hexapoda</taxon>
        <taxon>Insecta</taxon>
        <taxon>Pterygota</taxon>
        <taxon>Neoptera</taxon>
        <taxon>Endopterygota</taxon>
        <taxon>Diptera</taxon>
        <taxon>Nematocera</taxon>
        <taxon>Culicoidea</taxon>
        <taxon>Culicidae</taxon>
        <taxon>Anophelinae</taxon>
        <taxon>Anopheles</taxon>
    </lineage>
</organism>
<dbReference type="AlphaFoldDB" id="A0A2M4B0Q5"/>
<reference evidence="1" key="1">
    <citation type="submission" date="2018-01" db="EMBL/GenBank/DDBJ databases">
        <title>An insight into the sialome of Amazonian anophelines.</title>
        <authorList>
            <person name="Ribeiro J.M."/>
            <person name="Scarpassa V."/>
            <person name="Calvo E."/>
        </authorList>
    </citation>
    <scope>NUCLEOTIDE SEQUENCE</scope>
    <source>
        <tissue evidence="1">Salivary glands</tissue>
    </source>
</reference>